<accession>A0ABQ7D3Y1</accession>
<comment type="caution">
    <text evidence="1">The sequence shown here is derived from an EMBL/GenBank/DDBJ whole genome shotgun (WGS) entry which is preliminary data.</text>
</comment>
<evidence type="ECO:0000313" key="2">
    <source>
        <dbReference type="Proteomes" id="UP000266723"/>
    </source>
</evidence>
<dbReference type="Proteomes" id="UP000266723">
    <property type="component" value="Unassembled WGS sequence"/>
</dbReference>
<proteinExistence type="predicted"/>
<sequence length="77" mass="8130">MGAPDLRAVALIAGDVNVRGCIQFIEDTSGPHSSRVFLSFENAPPTTSRSFENVITGLRQPGVLGTPLASSMLTIML</sequence>
<gene>
    <name evidence="1" type="ORF">DY000_02018696</name>
</gene>
<dbReference type="EMBL" id="QGKV02000759">
    <property type="protein sequence ID" value="KAF3566193.1"/>
    <property type="molecule type" value="Genomic_DNA"/>
</dbReference>
<protein>
    <submittedName>
        <fullName evidence="1">Uncharacterized protein</fullName>
    </submittedName>
</protein>
<keyword evidence="2" id="KW-1185">Reference proteome</keyword>
<reference evidence="1 2" key="1">
    <citation type="journal article" date="2020" name="BMC Genomics">
        <title>Intraspecific diversification of the crop wild relative Brassica cretica Lam. using demographic model selection.</title>
        <authorList>
            <person name="Kioukis A."/>
            <person name="Michalopoulou V.A."/>
            <person name="Briers L."/>
            <person name="Pirintsos S."/>
            <person name="Studholme D.J."/>
            <person name="Pavlidis P."/>
            <person name="Sarris P.F."/>
        </authorList>
    </citation>
    <scope>NUCLEOTIDE SEQUENCE [LARGE SCALE GENOMIC DNA]</scope>
    <source>
        <strain evidence="2">cv. PFS-1207/04</strain>
    </source>
</reference>
<evidence type="ECO:0000313" key="1">
    <source>
        <dbReference type="EMBL" id="KAF3566193.1"/>
    </source>
</evidence>
<name>A0ABQ7D3Y1_BRACR</name>
<organism evidence="1 2">
    <name type="scientific">Brassica cretica</name>
    <name type="common">Mustard</name>
    <dbReference type="NCBI Taxonomy" id="69181"/>
    <lineage>
        <taxon>Eukaryota</taxon>
        <taxon>Viridiplantae</taxon>
        <taxon>Streptophyta</taxon>
        <taxon>Embryophyta</taxon>
        <taxon>Tracheophyta</taxon>
        <taxon>Spermatophyta</taxon>
        <taxon>Magnoliopsida</taxon>
        <taxon>eudicotyledons</taxon>
        <taxon>Gunneridae</taxon>
        <taxon>Pentapetalae</taxon>
        <taxon>rosids</taxon>
        <taxon>malvids</taxon>
        <taxon>Brassicales</taxon>
        <taxon>Brassicaceae</taxon>
        <taxon>Brassiceae</taxon>
        <taxon>Brassica</taxon>
    </lineage>
</organism>